<sequence length="121" mass="12562">MPKRRTLHTSLSSKRTRVTAATNNLISAREASSQTASERQSPRKALAAASKANAASQATATASPSVTTFESQLLELQVEDEIVAPTEGSRAGTVATTEAGDGDNSQDEIISAPVDSFASIN</sequence>
<feature type="region of interest" description="Disordered" evidence="1">
    <location>
        <begin position="82"/>
        <end position="121"/>
    </location>
</feature>
<gene>
    <name evidence="2" type="ORF">EK21DRAFT_81522</name>
</gene>
<protein>
    <submittedName>
        <fullName evidence="2">Uncharacterized protein</fullName>
    </submittedName>
</protein>
<evidence type="ECO:0000313" key="3">
    <source>
        <dbReference type="Proteomes" id="UP000799777"/>
    </source>
</evidence>
<dbReference type="OrthoDB" id="3791143at2759"/>
<feature type="compositionally biased region" description="Polar residues" evidence="1">
    <location>
        <begin position="26"/>
        <end position="39"/>
    </location>
</feature>
<evidence type="ECO:0000256" key="1">
    <source>
        <dbReference type="SAM" id="MobiDB-lite"/>
    </source>
</evidence>
<organism evidence="2 3">
    <name type="scientific">Setomelanomma holmii</name>
    <dbReference type="NCBI Taxonomy" id="210430"/>
    <lineage>
        <taxon>Eukaryota</taxon>
        <taxon>Fungi</taxon>
        <taxon>Dikarya</taxon>
        <taxon>Ascomycota</taxon>
        <taxon>Pezizomycotina</taxon>
        <taxon>Dothideomycetes</taxon>
        <taxon>Pleosporomycetidae</taxon>
        <taxon>Pleosporales</taxon>
        <taxon>Pleosporineae</taxon>
        <taxon>Phaeosphaeriaceae</taxon>
        <taxon>Setomelanomma</taxon>
    </lineage>
</organism>
<feature type="compositionally biased region" description="Low complexity" evidence="1">
    <location>
        <begin position="45"/>
        <end position="65"/>
    </location>
</feature>
<feature type="region of interest" description="Disordered" evidence="1">
    <location>
        <begin position="26"/>
        <end position="65"/>
    </location>
</feature>
<dbReference type="EMBL" id="ML978374">
    <property type="protein sequence ID" value="KAF2023163.1"/>
    <property type="molecule type" value="Genomic_DNA"/>
</dbReference>
<keyword evidence="3" id="KW-1185">Reference proteome</keyword>
<proteinExistence type="predicted"/>
<name>A0A9P4LFH6_9PLEO</name>
<accession>A0A9P4LFH6</accession>
<reference evidence="2" key="1">
    <citation type="journal article" date="2020" name="Stud. Mycol.">
        <title>101 Dothideomycetes genomes: a test case for predicting lifestyles and emergence of pathogens.</title>
        <authorList>
            <person name="Haridas S."/>
            <person name="Albert R."/>
            <person name="Binder M."/>
            <person name="Bloem J."/>
            <person name="Labutti K."/>
            <person name="Salamov A."/>
            <person name="Andreopoulos B."/>
            <person name="Baker S."/>
            <person name="Barry K."/>
            <person name="Bills G."/>
            <person name="Bluhm B."/>
            <person name="Cannon C."/>
            <person name="Castanera R."/>
            <person name="Culley D."/>
            <person name="Daum C."/>
            <person name="Ezra D."/>
            <person name="Gonzalez J."/>
            <person name="Henrissat B."/>
            <person name="Kuo A."/>
            <person name="Liang C."/>
            <person name="Lipzen A."/>
            <person name="Lutzoni F."/>
            <person name="Magnuson J."/>
            <person name="Mondo S."/>
            <person name="Nolan M."/>
            <person name="Ohm R."/>
            <person name="Pangilinan J."/>
            <person name="Park H.-J."/>
            <person name="Ramirez L."/>
            <person name="Alfaro M."/>
            <person name="Sun H."/>
            <person name="Tritt A."/>
            <person name="Yoshinaga Y."/>
            <person name="Zwiers L.-H."/>
            <person name="Turgeon B."/>
            <person name="Goodwin S."/>
            <person name="Spatafora J."/>
            <person name="Crous P."/>
            <person name="Grigoriev I."/>
        </authorList>
    </citation>
    <scope>NUCLEOTIDE SEQUENCE</scope>
    <source>
        <strain evidence="2">CBS 110217</strain>
    </source>
</reference>
<comment type="caution">
    <text evidence="2">The sequence shown here is derived from an EMBL/GenBank/DDBJ whole genome shotgun (WGS) entry which is preliminary data.</text>
</comment>
<dbReference type="AlphaFoldDB" id="A0A9P4LFH6"/>
<dbReference type="Proteomes" id="UP000799777">
    <property type="component" value="Unassembled WGS sequence"/>
</dbReference>
<evidence type="ECO:0000313" key="2">
    <source>
        <dbReference type="EMBL" id="KAF2023163.1"/>
    </source>
</evidence>